<keyword evidence="3" id="KW-1185">Reference proteome</keyword>
<dbReference type="GO" id="GO:0005643">
    <property type="term" value="C:nuclear pore"/>
    <property type="evidence" value="ECO:0007669"/>
    <property type="project" value="InterPro"/>
</dbReference>
<feature type="compositionally biased region" description="Basic and acidic residues" evidence="1">
    <location>
        <begin position="243"/>
        <end position="255"/>
    </location>
</feature>
<dbReference type="PANTHER" id="PTHR31344:SF11">
    <property type="entry name" value="NUCLEOLAR PROTEIN GAR2-LIKE PROTEIN"/>
    <property type="match status" value="1"/>
</dbReference>
<comment type="caution">
    <text evidence="2">The sequence shown here is derived from an EMBL/GenBank/DDBJ whole genome shotgun (WGS) entry which is preliminary data.</text>
</comment>
<gene>
    <name evidence="2" type="ORF">SASPL_107038</name>
</gene>
<sequence>MKETDRRKGLNNKEKTRPARPETRDRKLPGKNAGRNLKEREVEAKSSSDKQNRNLGSGVEPSEAFENVVIGYVDDECRSEESLHSTRNLKTDERRGNEKLSDISSDMDIVDESDAETTNDSVSSQGDPQTADEGKAEKVTRVRNLSSGSAQAQRLKSDRGANNLQTKASKQTPRKGPENGLLKSAKSSSDSLKNMKVHPKALSDSSEGADSQPLEQDNGVDPLDEASSGALTVCSDDEAVNTEENRKREDNIDQDQKIEEMETRIKNLESELREVAALEIALYSVVPEHGSSAHKVHTPARRLSRLYIYACKHWSQDRRATVARNTVSGFVLVSKSCGNDVSRLTFWLSNTVVLREIISHAFGSSCQSNASAKLFKSSGGDTKSSTNNWKNSGGNRQLNKKGFLQFVDDWQETRTFTAALEKVESWIFSRIVESIWWQTLTPNMQSPVDDSTTPKGSDRMLSEDFALFELGDMSVVACQFWLGRLDVAMFNAILRESTHEIPTDPVSDPIVDSKVLPIPAGDLSFGSGAQLKNSVGNWGRWLSDFLGMDSDSSAQDVNATLENDDKQGTDKPKSFPLLHALSDLLMLPKDMLMDRTIRMEVCPEISLALVKRVLCNFSPDEFCPDPVPGSVLEALNAESIIERRISGESATSFPYTAAPTVYTPPSSSDVAEKVAEAGASTKFYRSASSVQRKGYTSDEELDEMESCLSSVVDTLPPSPTAVRGNGKGSSGSEVCGDDGANARYDLLREPWAPLLAEDENIPSVIFITSSSVMTSFMFHHFNNPDTEFPYKNIRFHDYESRFMDELLENARDCKEREGLYDAGNSEVLLWLDKKEAKSTAFVSFGSECFLSKEDMDGIALGLLLSKVNFIWVVRFPEGVVRNGCLEKKFPEGFLPKVGDRELEVIAVAMHLDQPINARLVEEVGVGMEVLRDRDGRLNAETVAAVINHVVVEDGGGDVRGKADDIITKLAWKGDQEIDEVAQELMSICRKSSTNI</sequence>
<reference evidence="2" key="1">
    <citation type="submission" date="2018-01" db="EMBL/GenBank/DDBJ databases">
        <authorList>
            <person name="Mao J.F."/>
        </authorList>
    </citation>
    <scope>NUCLEOTIDE SEQUENCE</scope>
    <source>
        <strain evidence="2">Huo1</strain>
        <tissue evidence="2">Leaf</tissue>
    </source>
</reference>
<protein>
    <submittedName>
        <fullName evidence="2">Uncharacterized protein</fullName>
    </submittedName>
</protein>
<dbReference type="PANTHER" id="PTHR31344">
    <property type="entry name" value="NUCLEAR PORE COMPLEX PROTEIN NUP205"/>
    <property type="match status" value="1"/>
</dbReference>
<dbReference type="AlphaFoldDB" id="A0A8X9A6X7"/>
<evidence type="ECO:0000313" key="3">
    <source>
        <dbReference type="Proteomes" id="UP000298416"/>
    </source>
</evidence>
<feature type="region of interest" description="Disordered" evidence="1">
    <location>
        <begin position="1"/>
        <end position="255"/>
    </location>
</feature>
<evidence type="ECO:0000313" key="2">
    <source>
        <dbReference type="EMBL" id="KAG6428999.1"/>
    </source>
</evidence>
<dbReference type="SUPFAM" id="SSF53756">
    <property type="entry name" value="UDP-Glycosyltransferase/glycogen phosphorylase"/>
    <property type="match status" value="1"/>
</dbReference>
<feature type="compositionally biased region" description="Basic and acidic residues" evidence="1">
    <location>
        <begin position="1"/>
        <end position="28"/>
    </location>
</feature>
<dbReference type="Gene3D" id="3.40.50.2000">
    <property type="entry name" value="Glycogen Phosphorylase B"/>
    <property type="match status" value="3"/>
</dbReference>
<feature type="compositionally biased region" description="Polar residues" evidence="1">
    <location>
        <begin position="379"/>
        <end position="396"/>
    </location>
</feature>
<accession>A0A8X9A6X7</accession>
<name>A0A8X9A6X7_SALSN</name>
<feature type="compositionally biased region" description="Basic and acidic residues" evidence="1">
    <location>
        <begin position="75"/>
        <end position="101"/>
    </location>
</feature>
<dbReference type="InterPro" id="IPR021827">
    <property type="entry name" value="Nup186/Nup192/Nup205"/>
</dbReference>
<feature type="compositionally biased region" description="Low complexity" evidence="1">
    <location>
        <begin position="181"/>
        <end position="192"/>
    </location>
</feature>
<reference evidence="2" key="2">
    <citation type="submission" date="2020-08" db="EMBL/GenBank/DDBJ databases">
        <title>Plant Genome Project.</title>
        <authorList>
            <person name="Zhang R.-G."/>
        </authorList>
    </citation>
    <scope>NUCLEOTIDE SEQUENCE</scope>
    <source>
        <strain evidence="2">Huo1</strain>
        <tissue evidence="2">Leaf</tissue>
    </source>
</reference>
<feature type="region of interest" description="Disordered" evidence="1">
    <location>
        <begin position="377"/>
        <end position="396"/>
    </location>
</feature>
<feature type="compositionally biased region" description="Acidic residues" evidence="1">
    <location>
        <begin position="108"/>
        <end position="117"/>
    </location>
</feature>
<evidence type="ECO:0000256" key="1">
    <source>
        <dbReference type="SAM" id="MobiDB-lite"/>
    </source>
</evidence>
<organism evidence="2">
    <name type="scientific">Salvia splendens</name>
    <name type="common">Scarlet sage</name>
    <dbReference type="NCBI Taxonomy" id="180675"/>
    <lineage>
        <taxon>Eukaryota</taxon>
        <taxon>Viridiplantae</taxon>
        <taxon>Streptophyta</taxon>
        <taxon>Embryophyta</taxon>
        <taxon>Tracheophyta</taxon>
        <taxon>Spermatophyta</taxon>
        <taxon>Magnoliopsida</taxon>
        <taxon>eudicotyledons</taxon>
        <taxon>Gunneridae</taxon>
        <taxon>Pentapetalae</taxon>
        <taxon>asterids</taxon>
        <taxon>lamiids</taxon>
        <taxon>Lamiales</taxon>
        <taxon>Lamiaceae</taxon>
        <taxon>Nepetoideae</taxon>
        <taxon>Mentheae</taxon>
        <taxon>Salviinae</taxon>
        <taxon>Salvia</taxon>
        <taxon>Salvia subgen. Calosphace</taxon>
        <taxon>core Calosphace</taxon>
    </lineage>
</organism>
<proteinExistence type="predicted"/>
<dbReference type="Proteomes" id="UP000298416">
    <property type="component" value="Unassembled WGS sequence"/>
</dbReference>
<feature type="compositionally biased region" description="Basic and acidic residues" evidence="1">
    <location>
        <begin position="36"/>
        <end position="52"/>
    </location>
</feature>
<feature type="compositionally biased region" description="Polar residues" evidence="1">
    <location>
        <begin position="118"/>
        <end position="128"/>
    </location>
</feature>
<feature type="compositionally biased region" description="Polar residues" evidence="1">
    <location>
        <begin position="143"/>
        <end position="171"/>
    </location>
</feature>
<feature type="compositionally biased region" description="Polar residues" evidence="1">
    <location>
        <begin position="203"/>
        <end position="215"/>
    </location>
</feature>
<dbReference type="EMBL" id="PNBA02000003">
    <property type="protein sequence ID" value="KAG6428999.1"/>
    <property type="molecule type" value="Genomic_DNA"/>
</dbReference>